<keyword evidence="5 8" id="KW-0560">Oxidoreductase</keyword>
<dbReference type="InterPro" id="IPR050703">
    <property type="entry name" value="Flavin_MAO"/>
</dbReference>
<reference evidence="11 12" key="1">
    <citation type="submission" date="2017-06" db="EMBL/GenBank/DDBJ databases">
        <title>Ant-infecting Ophiocordyceps genomes reveal a high diversity of potential behavioral manipulation genes and a possible major role for enterotoxins.</title>
        <authorList>
            <person name="De Bekker C."/>
            <person name="Evans H.C."/>
            <person name="Brachmann A."/>
            <person name="Hughes D.P."/>
        </authorList>
    </citation>
    <scope>NUCLEOTIDE SEQUENCE [LARGE SCALE GENOMIC DNA]</scope>
    <source>
        <strain evidence="11 12">Map64</strain>
    </source>
</reference>
<comment type="catalytic activity">
    <reaction evidence="6">
        <text>a secondary aliphatic amine + O2 + H2O = a primary amine + an aldehyde + H2O2</text>
        <dbReference type="Rhea" id="RHEA:26414"/>
        <dbReference type="ChEBI" id="CHEBI:15377"/>
        <dbReference type="ChEBI" id="CHEBI:15379"/>
        <dbReference type="ChEBI" id="CHEBI:16240"/>
        <dbReference type="ChEBI" id="CHEBI:17478"/>
        <dbReference type="ChEBI" id="CHEBI:58855"/>
        <dbReference type="ChEBI" id="CHEBI:65296"/>
        <dbReference type="EC" id="1.4.3.4"/>
    </reaction>
</comment>
<comment type="similarity">
    <text evidence="2 8">Belongs to the flavin monoamine oxidase family.</text>
</comment>
<accession>A0A2C5YCV1</accession>
<dbReference type="Proteomes" id="UP000226192">
    <property type="component" value="Unassembled WGS sequence"/>
</dbReference>
<evidence type="ECO:0000313" key="11">
    <source>
        <dbReference type="EMBL" id="PHH67345.1"/>
    </source>
</evidence>
<feature type="domain" description="Amine oxidase" evidence="10">
    <location>
        <begin position="279"/>
        <end position="332"/>
    </location>
</feature>
<evidence type="ECO:0000259" key="9">
    <source>
        <dbReference type="Pfam" id="PF01494"/>
    </source>
</evidence>
<comment type="caution">
    <text evidence="11">The sequence shown here is derived from an EMBL/GenBank/DDBJ whole genome shotgun (WGS) entry which is preliminary data.</text>
</comment>
<dbReference type="InterPro" id="IPR001613">
    <property type="entry name" value="Flavin_amine_oxidase"/>
</dbReference>
<keyword evidence="3 8" id="KW-0285">Flavoprotein</keyword>
<organism evidence="11 12">
    <name type="scientific">Ophiocordyceps australis</name>
    <dbReference type="NCBI Taxonomy" id="1399860"/>
    <lineage>
        <taxon>Eukaryota</taxon>
        <taxon>Fungi</taxon>
        <taxon>Dikarya</taxon>
        <taxon>Ascomycota</taxon>
        <taxon>Pezizomycotina</taxon>
        <taxon>Sordariomycetes</taxon>
        <taxon>Hypocreomycetidae</taxon>
        <taxon>Hypocreales</taxon>
        <taxon>Ophiocordycipitaceae</taxon>
        <taxon>Ophiocordyceps</taxon>
    </lineage>
</organism>
<keyword evidence="12" id="KW-1185">Reference proteome</keyword>
<dbReference type="InterPro" id="IPR002937">
    <property type="entry name" value="Amino_oxidase"/>
</dbReference>
<name>A0A2C5YCV1_9HYPO</name>
<dbReference type="GO" id="GO:0097621">
    <property type="term" value="F:monoamine oxidase activity"/>
    <property type="evidence" value="ECO:0007669"/>
    <property type="project" value="UniProtKB-EC"/>
</dbReference>
<dbReference type="Gene3D" id="1.10.405.10">
    <property type="entry name" value="Guanine Nucleotide Dissociation Inhibitor, domain 1"/>
    <property type="match status" value="1"/>
</dbReference>
<dbReference type="AlphaFoldDB" id="A0A2C5YCV1"/>
<evidence type="ECO:0000259" key="10">
    <source>
        <dbReference type="Pfam" id="PF01593"/>
    </source>
</evidence>
<evidence type="ECO:0000256" key="7">
    <source>
        <dbReference type="PIRSR" id="PIRSR601613-1"/>
    </source>
</evidence>
<comment type="cofactor">
    <cofactor evidence="1 8">
        <name>FAD</name>
        <dbReference type="ChEBI" id="CHEBI:57692"/>
    </cofactor>
</comment>
<evidence type="ECO:0000256" key="8">
    <source>
        <dbReference type="RuleBase" id="RU362067"/>
    </source>
</evidence>
<protein>
    <recommendedName>
        <fullName evidence="8">Amine oxidase</fullName>
        <ecNumber evidence="8">1.4.3.-</ecNumber>
    </recommendedName>
</protein>
<dbReference type="InterPro" id="IPR036188">
    <property type="entry name" value="FAD/NAD-bd_sf"/>
</dbReference>
<dbReference type="GO" id="GO:0071949">
    <property type="term" value="F:FAD binding"/>
    <property type="evidence" value="ECO:0007669"/>
    <property type="project" value="InterPro"/>
</dbReference>
<feature type="binding site" evidence="7">
    <location>
        <position position="21"/>
    </location>
    <ligand>
        <name>FAD</name>
        <dbReference type="ChEBI" id="CHEBI:57692"/>
    </ligand>
</feature>
<evidence type="ECO:0000256" key="1">
    <source>
        <dbReference type="ARBA" id="ARBA00001974"/>
    </source>
</evidence>
<dbReference type="PANTHER" id="PTHR43563">
    <property type="entry name" value="AMINE OXIDASE"/>
    <property type="match status" value="1"/>
</dbReference>
<feature type="domain" description="FAD-binding" evidence="9">
    <location>
        <begin position="11"/>
        <end position="45"/>
    </location>
</feature>
<dbReference type="PANTHER" id="PTHR43563:SF14">
    <property type="entry name" value="AMINE OXIDASE"/>
    <property type="match status" value="1"/>
</dbReference>
<evidence type="ECO:0000256" key="6">
    <source>
        <dbReference type="ARBA" id="ARBA00048448"/>
    </source>
</evidence>
<keyword evidence="4 8" id="KW-0274">FAD</keyword>
<evidence type="ECO:0000256" key="4">
    <source>
        <dbReference type="ARBA" id="ARBA00022827"/>
    </source>
</evidence>
<evidence type="ECO:0000256" key="3">
    <source>
        <dbReference type="ARBA" id="ARBA00022630"/>
    </source>
</evidence>
<evidence type="ECO:0000256" key="2">
    <source>
        <dbReference type="ARBA" id="ARBA00005995"/>
    </source>
</evidence>
<dbReference type="Gene3D" id="3.50.50.60">
    <property type="entry name" value="FAD/NAD(P)-binding domain"/>
    <property type="match status" value="2"/>
</dbReference>
<sequence length="346" mass="37002">MTARLGPHQSAQVIVVGAGLSGLQAAHCLEQAGISCIVLQAGQDAASPVWYHGLNSSHHGRLGSLARHMGVELSALDANDSFAFGLEANASFVRVRDNLESLCQRIDINRPAQHLPNYGSSTLHELVVSHGGDSALQASAESWAQGLFGLSAHHVSALYFLIYCKSAGGVVQLLSALDREASSTSHRQHHDLCREIASRLRPGSLQLGQSVDTVDQRRGSQCVVSTKSGQVFFSTHVLLAAAASHCRSLCFLPDLSDDKQWLRDCLESSSALHQHPASSCLAVPAPRLGELQRDQWRPEGALFFAGAETSYVWTGHAEGALTAAHRAVDEVLCAMGRVGQLPTPRL</sequence>
<dbReference type="PRINTS" id="PR00757">
    <property type="entry name" value="AMINEOXDASEF"/>
</dbReference>
<dbReference type="OrthoDB" id="5046242at2759"/>
<dbReference type="Pfam" id="PF01593">
    <property type="entry name" value="Amino_oxidase"/>
    <property type="match status" value="1"/>
</dbReference>
<dbReference type="Pfam" id="PF01494">
    <property type="entry name" value="FAD_binding_3"/>
    <property type="match status" value="1"/>
</dbReference>
<dbReference type="EC" id="1.4.3.-" evidence="8"/>
<dbReference type="EMBL" id="NJET01000001">
    <property type="protein sequence ID" value="PHH67345.1"/>
    <property type="molecule type" value="Genomic_DNA"/>
</dbReference>
<evidence type="ECO:0000256" key="5">
    <source>
        <dbReference type="ARBA" id="ARBA00023002"/>
    </source>
</evidence>
<gene>
    <name evidence="11" type="ORF">CDD81_111</name>
</gene>
<dbReference type="STRING" id="1399860.A0A2C5YCV1"/>
<dbReference type="InterPro" id="IPR002938">
    <property type="entry name" value="FAD-bd"/>
</dbReference>
<proteinExistence type="inferred from homology"/>
<feature type="binding site" evidence="7">
    <location>
        <position position="211"/>
    </location>
    <ligand>
        <name>FAD</name>
        <dbReference type="ChEBI" id="CHEBI:57692"/>
    </ligand>
</feature>
<dbReference type="SUPFAM" id="SSF51905">
    <property type="entry name" value="FAD/NAD(P)-binding domain"/>
    <property type="match status" value="1"/>
</dbReference>
<evidence type="ECO:0000313" key="12">
    <source>
        <dbReference type="Proteomes" id="UP000226192"/>
    </source>
</evidence>